<dbReference type="Proteomes" id="UP000244140">
    <property type="component" value="Unassembled WGS sequence"/>
</dbReference>
<reference evidence="1 2" key="1">
    <citation type="submission" date="2018-04" db="EMBL/GenBank/DDBJ databases">
        <authorList>
            <person name="Van Tyne D."/>
        </authorList>
    </citation>
    <scope>NUCLEOTIDE SEQUENCE [LARGE SCALE GENOMIC DNA]</scope>
    <source>
        <strain evidence="1 2">B2535</strain>
    </source>
</reference>
<accession>A0A855UCD1</accession>
<organism evidence="1 2">
    <name type="scientific">Enterococcus faecalis</name>
    <name type="common">Streptococcus faecalis</name>
    <dbReference type="NCBI Taxonomy" id="1351"/>
    <lineage>
        <taxon>Bacteria</taxon>
        <taxon>Bacillati</taxon>
        <taxon>Bacillota</taxon>
        <taxon>Bacilli</taxon>
        <taxon>Lactobacillales</taxon>
        <taxon>Enterococcaceae</taxon>
        <taxon>Enterococcus</taxon>
    </lineage>
</organism>
<evidence type="ECO:0000313" key="2">
    <source>
        <dbReference type="Proteomes" id="UP000244140"/>
    </source>
</evidence>
<dbReference type="AlphaFoldDB" id="A0A855UCD1"/>
<protein>
    <submittedName>
        <fullName evidence="1">Transcriptional regulator</fullName>
    </submittedName>
</protein>
<comment type="caution">
    <text evidence="1">The sequence shown here is derived from an EMBL/GenBank/DDBJ whole genome shotgun (WGS) entry which is preliminary data.</text>
</comment>
<dbReference type="EMBL" id="PZZH01000003">
    <property type="protein sequence ID" value="PTN72683.1"/>
    <property type="molecule type" value="Genomic_DNA"/>
</dbReference>
<gene>
    <name evidence="1" type="ORF">DAI13_17140</name>
</gene>
<proteinExistence type="predicted"/>
<name>A0A855UCD1_ENTFL</name>
<evidence type="ECO:0000313" key="1">
    <source>
        <dbReference type="EMBL" id="PTN72683.1"/>
    </source>
</evidence>
<sequence length="70" mass="8561">MKRRVYDFFGKEINLDKEKCCPVYYVQCDCGHLAIRKNNTDRQIFRCSLCKKEYRHRQKTRTVVPIFKEL</sequence>